<proteinExistence type="predicted"/>
<gene>
    <name evidence="1" type="ORF">A2U01_0011975</name>
</gene>
<evidence type="ECO:0000313" key="2">
    <source>
        <dbReference type="Proteomes" id="UP000265520"/>
    </source>
</evidence>
<reference evidence="1 2" key="1">
    <citation type="journal article" date="2018" name="Front. Plant Sci.">
        <title>Red Clover (Trifolium pratense) and Zigzag Clover (T. medium) - A Picture of Genomic Similarities and Differences.</title>
        <authorList>
            <person name="Dluhosova J."/>
            <person name="Istvanek J."/>
            <person name="Nedelnik J."/>
            <person name="Repkova J."/>
        </authorList>
    </citation>
    <scope>NUCLEOTIDE SEQUENCE [LARGE SCALE GENOMIC DNA]</scope>
    <source>
        <strain evidence="2">cv. 10/8</strain>
        <tissue evidence="1">Leaf</tissue>
    </source>
</reference>
<name>A0A392MU99_9FABA</name>
<keyword evidence="2" id="KW-1185">Reference proteome</keyword>
<dbReference type="EMBL" id="LXQA010019578">
    <property type="protein sequence ID" value="MCH91051.1"/>
    <property type="molecule type" value="Genomic_DNA"/>
</dbReference>
<dbReference type="AlphaFoldDB" id="A0A392MU99"/>
<comment type="caution">
    <text evidence="1">The sequence shown here is derived from an EMBL/GenBank/DDBJ whole genome shotgun (WGS) entry which is preliminary data.</text>
</comment>
<protein>
    <submittedName>
        <fullName evidence="1">Uncharacterized protein</fullName>
    </submittedName>
</protein>
<dbReference type="Proteomes" id="UP000265520">
    <property type="component" value="Unassembled WGS sequence"/>
</dbReference>
<sequence>MNYFFNNMLNTSSPLALALCFRWLKMAKDRALHLLCFLNQFLYCFIRHWGNLCPAPCSFVHHRESDGKHRTVLIDGSCMVVGRHRIRIQTR</sequence>
<organism evidence="1 2">
    <name type="scientific">Trifolium medium</name>
    <dbReference type="NCBI Taxonomy" id="97028"/>
    <lineage>
        <taxon>Eukaryota</taxon>
        <taxon>Viridiplantae</taxon>
        <taxon>Streptophyta</taxon>
        <taxon>Embryophyta</taxon>
        <taxon>Tracheophyta</taxon>
        <taxon>Spermatophyta</taxon>
        <taxon>Magnoliopsida</taxon>
        <taxon>eudicotyledons</taxon>
        <taxon>Gunneridae</taxon>
        <taxon>Pentapetalae</taxon>
        <taxon>rosids</taxon>
        <taxon>fabids</taxon>
        <taxon>Fabales</taxon>
        <taxon>Fabaceae</taxon>
        <taxon>Papilionoideae</taxon>
        <taxon>50 kb inversion clade</taxon>
        <taxon>NPAAA clade</taxon>
        <taxon>Hologalegina</taxon>
        <taxon>IRL clade</taxon>
        <taxon>Trifolieae</taxon>
        <taxon>Trifolium</taxon>
    </lineage>
</organism>
<accession>A0A392MU99</accession>
<evidence type="ECO:0000313" key="1">
    <source>
        <dbReference type="EMBL" id="MCH91051.1"/>
    </source>
</evidence>